<dbReference type="EMBL" id="UGMD01000002">
    <property type="protein sequence ID" value="STV14443.1"/>
    <property type="molecule type" value="Genomic_DNA"/>
</dbReference>
<evidence type="ECO:0000313" key="2">
    <source>
        <dbReference type="Proteomes" id="UP000255192"/>
    </source>
</evidence>
<name>A0A378AMR1_KLEPN</name>
<evidence type="ECO:0000313" key="1">
    <source>
        <dbReference type="EMBL" id="STV14443.1"/>
    </source>
</evidence>
<accession>A0A378AMR1</accession>
<dbReference type="Proteomes" id="UP000255192">
    <property type="component" value="Unassembled WGS sequence"/>
</dbReference>
<organism evidence="1 2">
    <name type="scientific">Klebsiella pneumoniae</name>
    <dbReference type="NCBI Taxonomy" id="573"/>
    <lineage>
        <taxon>Bacteria</taxon>
        <taxon>Pseudomonadati</taxon>
        <taxon>Pseudomonadota</taxon>
        <taxon>Gammaproteobacteria</taxon>
        <taxon>Enterobacterales</taxon>
        <taxon>Enterobacteriaceae</taxon>
        <taxon>Klebsiella/Raoultella group</taxon>
        <taxon>Klebsiella</taxon>
        <taxon>Klebsiella pneumoniae complex</taxon>
    </lineage>
</organism>
<sequence>MRVRVGVVFIPFHPAGVLNQLLQRYAVPGGAFQFGFINGNQVIKGVDFTLLNGDTDQRRDHRFAYRARGPQGGVGITFGEIFPGDFTIFQHQHTADVLALQVILQIPGVAVERIAGIGQLFFSALQRRRGAVAEDIAGIVAIVIAKANHA</sequence>
<reference evidence="1 2" key="1">
    <citation type="submission" date="2018-06" db="EMBL/GenBank/DDBJ databases">
        <authorList>
            <consortium name="Pathogen Informatics"/>
            <person name="Doyle S."/>
        </authorList>
    </citation>
    <scope>NUCLEOTIDE SEQUENCE [LARGE SCALE GENOMIC DNA]</scope>
    <source>
        <strain evidence="1 2">NCTC204</strain>
    </source>
</reference>
<dbReference type="AlphaFoldDB" id="A0A378AMR1"/>
<gene>
    <name evidence="1" type="ORF">NCTC204_04154</name>
</gene>
<protein>
    <submittedName>
        <fullName evidence="1">Uncharacterized protein</fullName>
    </submittedName>
</protein>
<proteinExistence type="predicted"/>